<dbReference type="EMBL" id="JACVVK020000003">
    <property type="protein sequence ID" value="KAK7507762.1"/>
    <property type="molecule type" value="Genomic_DNA"/>
</dbReference>
<comment type="caution">
    <text evidence="1">The sequence shown here is derived from an EMBL/GenBank/DDBJ whole genome shotgun (WGS) entry which is preliminary data.</text>
</comment>
<accession>A0ABD0M8R6</accession>
<name>A0ABD0M8R6_9CAEN</name>
<dbReference type="AlphaFoldDB" id="A0ABD0M8R6"/>
<organism evidence="1 2">
    <name type="scientific">Batillaria attramentaria</name>
    <dbReference type="NCBI Taxonomy" id="370345"/>
    <lineage>
        <taxon>Eukaryota</taxon>
        <taxon>Metazoa</taxon>
        <taxon>Spiralia</taxon>
        <taxon>Lophotrochozoa</taxon>
        <taxon>Mollusca</taxon>
        <taxon>Gastropoda</taxon>
        <taxon>Caenogastropoda</taxon>
        <taxon>Sorbeoconcha</taxon>
        <taxon>Cerithioidea</taxon>
        <taxon>Batillariidae</taxon>
        <taxon>Batillaria</taxon>
    </lineage>
</organism>
<evidence type="ECO:0000313" key="1">
    <source>
        <dbReference type="EMBL" id="KAK7507762.1"/>
    </source>
</evidence>
<dbReference type="Proteomes" id="UP001519460">
    <property type="component" value="Unassembled WGS sequence"/>
</dbReference>
<sequence length="91" mass="9524">MCGDNLAGNGALYTRFAGFIGVSREHDEVGSAPFRRRTVASLVFAARAQDGRGDVNIVQTAIRVGFRPSGSQSSGVLCAGQLHHQSSCNTG</sequence>
<keyword evidence="2" id="KW-1185">Reference proteome</keyword>
<protein>
    <submittedName>
        <fullName evidence="1">Uncharacterized protein</fullName>
    </submittedName>
</protein>
<gene>
    <name evidence="1" type="ORF">BaRGS_00000727</name>
</gene>
<proteinExistence type="predicted"/>
<reference evidence="1 2" key="1">
    <citation type="journal article" date="2023" name="Sci. Data">
        <title>Genome assembly of the Korean intertidal mud-creeper Batillaria attramentaria.</title>
        <authorList>
            <person name="Patra A.K."/>
            <person name="Ho P.T."/>
            <person name="Jun S."/>
            <person name="Lee S.J."/>
            <person name="Kim Y."/>
            <person name="Won Y.J."/>
        </authorList>
    </citation>
    <scope>NUCLEOTIDE SEQUENCE [LARGE SCALE GENOMIC DNA]</scope>
    <source>
        <strain evidence="1">Wonlab-2016</strain>
    </source>
</reference>
<evidence type="ECO:0000313" key="2">
    <source>
        <dbReference type="Proteomes" id="UP001519460"/>
    </source>
</evidence>